<keyword evidence="2 7" id="KW-0813">Transport</keyword>
<dbReference type="RefSeq" id="WP_217653617.1">
    <property type="nucleotide sequence ID" value="NZ_FQVT01000007.1"/>
</dbReference>
<dbReference type="Gene3D" id="2.40.170.20">
    <property type="entry name" value="TonB-dependent receptor, beta-barrel domain"/>
    <property type="match status" value="1"/>
</dbReference>
<evidence type="ECO:0000256" key="5">
    <source>
        <dbReference type="ARBA" id="ARBA00023136"/>
    </source>
</evidence>
<dbReference type="STRING" id="1073325.SAMN05444483_107107"/>
<evidence type="ECO:0000256" key="3">
    <source>
        <dbReference type="ARBA" id="ARBA00022452"/>
    </source>
</evidence>
<dbReference type="Pfam" id="PF13715">
    <property type="entry name" value="CarbopepD_reg_2"/>
    <property type="match status" value="1"/>
</dbReference>
<dbReference type="SUPFAM" id="SSF49464">
    <property type="entry name" value="Carboxypeptidase regulatory domain-like"/>
    <property type="match status" value="1"/>
</dbReference>
<organism evidence="9 10">
    <name type="scientific">Salegentibacter echinorum</name>
    <dbReference type="NCBI Taxonomy" id="1073325"/>
    <lineage>
        <taxon>Bacteria</taxon>
        <taxon>Pseudomonadati</taxon>
        <taxon>Bacteroidota</taxon>
        <taxon>Flavobacteriia</taxon>
        <taxon>Flavobacteriales</taxon>
        <taxon>Flavobacteriaceae</taxon>
        <taxon>Salegentibacter</taxon>
    </lineage>
</organism>
<dbReference type="InterPro" id="IPR039426">
    <property type="entry name" value="TonB-dep_rcpt-like"/>
</dbReference>
<proteinExistence type="inferred from homology"/>
<dbReference type="InterPro" id="IPR036942">
    <property type="entry name" value="Beta-barrel_TonB_sf"/>
</dbReference>
<reference evidence="10" key="1">
    <citation type="submission" date="2016-11" db="EMBL/GenBank/DDBJ databases">
        <authorList>
            <person name="Varghese N."/>
            <person name="Submissions S."/>
        </authorList>
    </citation>
    <scope>NUCLEOTIDE SEQUENCE [LARGE SCALE GENOMIC DNA]</scope>
    <source>
        <strain evidence="10">DSM 24579</strain>
    </source>
</reference>
<dbReference type="GO" id="GO:0009279">
    <property type="term" value="C:cell outer membrane"/>
    <property type="evidence" value="ECO:0007669"/>
    <property type="project" value="UniProtKB-SubCell"/>
</dbReference>
<keyword evidence="10" id="KW-1185">Reference proteome</keyword>
<dbReference type="SUPFAM" id="SSF56935">
    <property type="entry name" value="Porins"/>
    <property type="match status" value="1"/>
</dbReference>
<keyword evidence="3 7" id="KW-1134">Transmembrane beta strand</keyword>
<dbReference type="Gene3D" id="2.60.40.1120">
    <property type="entry name" value="Carboxypeptidase-like, regulatory domain"/>
    <property type="match status" value="1"/>
</dbReference>
<evidence type="ECO:0000256" key="6">
    <source>
        <dbReference type="ARBA" id="ARBA00023237"/>
    </source>
</evidence>
<keyword evidence="4 7" id="KW-0812">Transmembrane</keyword>
<dbReference type="Proteomes" id="UP000183945">
    <property type="component" value="Unassembled WGS sequence"/>
</dbReference>
<evidence type="ECO:0000313" key="9">
    <source>
        <dbReference type="EMBL" id="SHG26426.1"/>
    </source>
</evidence>
<dbReference type="EMBL" id="FQVT01000007">
    <property type="protein sequence ID" value="SHG26426.1"/>
    <property type="molecule type" value="Genomic_DNA"/>
</dbReference>
<dbReference type="InterPro" id="IPR023997">
    <property type="entry name" value="TonB-dep_OMP_SusC/RagA_CS"/>
</dbReference>
<dbReference type="Pfam" id="PF07715">
    <property type="entry name" value="Plug"/>
    <property type="match status" value="1"/>
</dbReference>
<evidence type="ECO:0000259" key="8">
    <source>
        <dbReference type="Pfam" id="PF07715"/>
    </source>
</evidence>
<evidence type="ECO:0000256" key="1">
    <source>
        <dbReference type="ARBA" id="ARBA00004571"/>
    </source>
</evidence>
<accession>A0A1M5IDQ2</accession>
<keyword evidence="5 7" id="KW-0472">Membrane</keyword>
<feature type="domain" description="TonB-dependent receptor plug" evidence="8">
    <location>
        <begin position="227"/>
        <end position="334"/>
    </location>
</feature>
<evidence type="ECO:0000256" key="2">
    <source>
        <dbReference type="ARBA" id="ARBA00022448"/>
    </source>
</evidence>
<dbReference type="InterPro" id="IPR037066">
    <property type="entry name" value="Plug_dom_sf"/>
</dbReference>
<comment type="subcellular location">
    <subcellularLocation>
        <location evidence="1 7">Cell outer membrane</location>
        <topology evidence="1 7">Multi-pass membrane protein</topology>
    </subcellularLocation>
</comment>
<dbReference type="InterPro" id="IPR023996">
    <property type="entry name" value="TonB-dep_OMP_SusC/RagA"/>
</dbReference>
<dbReference type="NCBIfam" id="TIGR04057">
    <property type="entry name" value="SusC_RagA_signa"/>
    <property type="match status" value="1"/>
</dbReference>
<name>A0A1M5IDQ2_SALEC</name>
<comment type="similarity">
    <text evidence="7">Belongs to the TonB-dependent receptor family.</text>
</comment>
<dbReference type="InterPro" id="IPR012910">
    <property type="entry name" value="Plug_dom"/>
</dbReference>
<sequence length="1129" mass="124662">MKKLCHGITRPFALFKFNLKMKLTTLCFLVSLFGLHANNSYSQKTVTLKLNDVQISQLLDLIENQTEYHFVYKIKDVNLTRKIQVNAQDEKVSGVLEKIFKGTDTKYEFYEDQIFLTKKPAKLSSNTTPINLQETITVTGTVTEAETGMPVPAANILEIGTSNGVMTDFDGNYSIEVSEGAILKVSYIGYATQEVEVNGRNEIDIALKQDAAALDEVVVVGYGIQKKSDLTGAISSVNSEELTKGGSVSNVAQALQGKASGVSVTQNSNAPGGSMSIRIRGSNSVSSSNEPLYVVDGFPTTNGANINTDDIESMEILKDASATAIYGSRGANGVVLITTKRGKAGESTISYNGYTSIQKPIVPFDMLNSKEYMSLANDLYREIAGQENQEFGEYTQSQLDSDINTDWIEAATRNGKIQDHNIQFRTGSEKTKILSSIGYFDQEGILKNTNFSRVSGRINIDQTFNDYIKSGASVLAQRENSNYQNYAGNVLNSNVLYGILTYDPTVPVYNEDGSFGRPPGGKGDNPLANLLSRINDLQKDKFNGTLYLEVTPIKQVNIRMNAGTEIVQNKIGNYLSKASYQGSIDEGVASVTDFSLTHNLLDVVANYNDEFNDKHSLNLMGGYSYEKFINESKGANVYGFSTDLYEYNNLGAASTITDVSSYKSENMLVSFFGRANYVFDEKYLFTFTIRADGSSRFGEENKWGTFPSGSIAWRLINESFMTDQDVFSDLKLRAGYGKTGNERIGNYASYGLISNSNYTFDGITNTSGAVLSGGSPENAGLKWETTSQYNIGADIGVFHNRIHLSMDAYYKKTDDLLINVNLPFYTGYTSGLSNVGSIENKGFEFTADSKNIVGDFTWDTQLNFSLNRNKVLNLGKESEILLTSSKPFGSVSEENYAIIREGEALGSLFGYKYQGVLQEGEDYAPQPQAVPGDPKFADINGDGEITSADRTIIGNAHPKFSFGLTNNFTYANFDLSFFIYGNLGNELLNMTRMNLEWKRTTTALDRWTPENTNTDIPRNGFFYSQYGGYINDHFIEDASFIRLRNLTLGYTLPLENRIIKSFRVYAMAENLFTITDYSGWDPEVDTKAYENDNILTQGGNSQSANAGAGLDFNSYPSMKSFTLGLNIDF</sequence>
<dbReference type="NCBIfam" id="TIGR04056">
    <property type="entry name" value="OMP_RagA_SusC"/>
    <property type="match status" value="1"/>
</dbReference>
<evidence type="ECO:0000256" key="7">
    <source>
        <dbReference type="PROSITE-ProRule" id="PRU01360"/>
    </source>
</evidence>
<dbReference type="FunFam" id="2.170.130.10:FF:000008">
    <property type="entry name" value="SusC/RagA family TonB-linked outer membrane protein"/>
    <property type="match status" value="1"/>
</dbReference>
<protein>
    <submittedName>
        <fullName evidence="9">TonB-linked outer membrane protein, SusC/RagA family</fullName>
    </submittedName>
</protein>
<gene>
    <name evidence="9" type="ORF">SAMN05444483_107107</name>
</gene>
<keyword evidence="6 7" id="KW-0998">Cell outer membrane</keyword>
<dbReference type="InterPro" id="IPR008969">
    <property type="entry name" value="CarboxyPept-like_regulatory"/>
</dbReference>
<dbReference type="AlphaFoldDB" id="A0A1M5IDQ2"/>
<evidence type="ECO:0000256" key="4">
    <source>
        <dbReference type="ARBA" id="ARBA00022692"/>
    </source>
</evidence>
<dbReference type="PROSITE" id="PS52016">
    <property type="entry name" value="TONB_DEPENDENT_REC_3"/>
    <property type="match status" value="1"/>
</dbReference>
<dbReference type="Gene3D" id="2.170.130.10">
    <property type="entry name" value="TonB-dependent receptor, plug domain"/>
    <property type="match status" value="1"/>
</dbReference>
<evidence type="ECO:0000313" key="10">
    <source>
        <dbReference type="Proteomes" id="UP000183945"/>
    </source>
</evidence>